<name>A0A399EP65_9DEIN</name>
<protein>
    <submittedName>
        <fullName evidence="2">Capreomycidine synthase</fullName>
        <ecNumber evidence="2">4.2.1.145</ecNumber>
    </submittedName>
</protein>
<gene>
    <name evidence="2" type="primary">vioD</name>
    <name evidence="2" type="ORF">Mrose_02308</name>
</gene>
<dbReference type="Gene3D" id="3.90.1150.10">
    <property type="entry name" value="Aspartate Aminotransferase, domain 1"/>
    <property type="match status" value="1"/>
</dbReference>
<dbReference type="Proteomes" id="UP000265341">
    <property type="component" value="Unassembled WGS sequence"/>
</dbReference>
<dbReference type="Pfam" id="PF00155">
    <property type="entry name" value="Aminotran_1_2"/>
    <property type="match status" value="1"/>
</dbReference>
<evidence type="ECO:0000313" key="3">
    <source>
        <dbReference type="Proteomes" id="UP000265341"/>
    </source>
</evidence>
<reference evidence="2 3" key="1">
    <citation type="submission" date="2018-08" db="EMBL/GenBank/DDBJ databases">
        <title>Meiothermus roseus NBRC 110900 genome sequencing project.</title>
        <authorList>
            <person name="Da Costa M.S."/>
            <person name="Albuquerque L."/>
            <person name="Raposo P."/>
            <person name="Froufe H.J.C."/>
            <person name="Barroso C.S."/>
            <person name="Egas C."/>
        </authorList>
    </citation>
    <scope>NUCLEOTIDE SEQUENCE [LARGE SCALE GENOMIC DNA]</scope>
    <source>
        <strain evidence="2 3">NBRC 110900</strain>
    </source>
</reference>
<evidence type="ECO:0000259" key="1">
    <source>
        <dbReference type="Pfam" id="PF00155"/>
    </source>
</evidence>
<dbReference type="PANTHER" id="PTHR43510:SF1">
    <property type="entry name" value="AMINOTRANSFERASE FUNCTION, HYPOTHETICAL (EUROFUNG)"/>
    <property type="match status" value="1"/>
</dbReference>
<dbReference type="AlphaFoldDB" id="A0A399EP65"/>
<dbReference type="InterPro" id="IPR015424">
    <property type="entry name" value="PyrdxlP-dep_Trfase"/>
</dbReference>
<dbReference type="InterPro" id="IPR015422">
    <property type="entry name" value="PyrdxlP-dep_Trfase_small"/>
</dbReference>
<dbReference type="SUPFAM" id="SSF53383">
    <property type="entry name" value="PLP-dependent transferases"/>
    <property type="match status" value="1"/>
</dbReference>
<dbReference type="PANTHER" id="PTHR43510">
    <property type="entry name" value="AMINOTRANSFERASE FUNCTION, HYPOTHETICAL (EUROFUNG)"/>
    <property type="match status" value="1"/>
</dbReference>
<dbReference type="GO" id="GO:0016829">
    <property type="term" value="F:lyase activity"/>
    <property type="evidence" value="ECO:0007669"/>
    <property type="project" value="UniProtKB-KW"/>
</dbReference>
<accession>A0A399EP65</accession>
<evidence type="ECO:0000313" key="2">
    <source>
        <dbReference type="EMBL" id="RIH85250.1"/>
    </source>
</evidence>
<dbReference type="EMBL" id="QWLA01000045">
    <property type="protein sequence ID" value="RIH85250.1"/>
    <property type="molecule type" value="Genomic_DNA"/>
</dbReference>
<dbReference type="OrthoDB" id="9803354at2"/>
<keyword evidence="2" id="KW-0456">Lyase</keyword>
<dbReference type="RefSeq" id="WP_119278430.1">
    <property type="nucleotide sequence ID" value="NZ_QWLA01000045.1"/>
</dbReference>
<dbReference type="InterPro" id="IPR004839">
    <property type="entry name" value="Aminotransferase_I/II_large"/>
</dbReference>
<feature type="domain" description="Aminotransferase class I/classII large" evidence="1">
    <location>
        <begin position="50"/>
        <end position="361"/>
    </location>
</feature>
<dbReference type="GO" id="GO:0030170">
    <property type="term" value="F:pyridoxal phosphate binding"/>
    <property type="evidence" value="ECO:0007669"/>
    <property type="project" value="InterPro"/>
</dbReference>
<dbReference type="EC" id="4.2.1.145" evidence="2"/>
<dbReference type="CDD" id="cd00609">
    <property type="entry name" value="AAT_like"/>
    <property type="match status" value="1"/>
</dbReference>
<dbReference type="InterPro" id="IPR015421">
    <property type="entry name" value="PyrdxlP-dep_Trfase_major"/>
</dbReference>
<keyword evidence="3" id="KW-1185">Reference proteome</keyword>
<comment type="caution">
    <text evidence="2">The sequence shown here is derived from an EMBL/GenBank/DDBJ whole genome shotgun (WGS) entry which is preliminary data.</text>
</comment>
<dbReference type="Gene3D" id="3.40.640.10">
    <property type="entry name" value="Type I PLP-dependent aspartate aminotransferase-like (Major domain)"/>
    <property type="match status" value="1"/>
</dbReference>
<proteinExistence type="predicted"/>
<sequence>MNLQPFKLERFFAPFEFSARYMLGSSDSESLSIGELLALEPGATERFHEHWLGYTQTQGAPELREAITGLYCTIAPEQVLVFAGAEEAIFWYLQATLGPGDHVIVQTPCYQSHKEVARAAGAEVSEWALRFEDGWAIDLDALERLLRPNTCLIVLATPNNPTGAHLSVAEQARLVELARSRGTRLFFDEVYRELEHHPRHRLSAVCDLYGKAASLGVMSKSYGLPGLRIGWVATREAGLLRRLQELKDYTSLCNSAPAEFLAALALRQREKLLARNLEIVHRNLALLEGFFRRWSGALRWVRPVAGPIAFPRLELPMDVDTFVLRLLEEQSTLMVPGTVYDFPGHLRLGFGRKDMPQALERLERFLSLLEPR</sequence>
<organism evidence="2 3">
    <name type="scientific">Calidithermus roseus</name>
    <dbReference type="NCBI Taxonomy" id="1644118"/>
    <lineage>
        <taxon>Bacteria</taxon>
        <taxon>Thermotogati</taxon>
        <taxon>Deinococcota</taxon>
        <taxon>Deinococci</taxon>
        <taxon>Thermales</taxon>
        <taxon>Thermaceae</taxon>
        <taxon>Calidithermus</taxon>
    </lineage>
</organism>